<feature type="compositionally biased region" description="Basic and acidic residues" evidence="1">
    <location>
        <begin position="393"/>
        <end position="407"/>
    </location>
</feature>
<dbReference type="Proteomes" id="UP000307440">
    <property type="component" value="Unassembled WGS sequence"/>
</dbReference>
<sequence>MSSCAGDDDDEHSLFGSPPPSPGRSPSPALALPSTRPVNAIASESGSNPSTITNLNVGTIALPGSQPSSELFVNPIAPHLAPPSASESLNPPPKIKSKKGKSASSSSSARSTPASSSTAASKPPKKRKSRATLDTSIPVPEFHLPDPSAPPPANFLRSQTALLGVAGLVGGVKPAQLKGKARGATPTNPIVVEDEPPQSRNYYSHPFAFTRHPPQPPKAPPKPKPPPKPRKDPMEILDTIDTSKVPMPSKKEILSVLVKEKDLLPVLHGLIKLGTGLDRQRPATGPRWSAPELQDLSQRLKGGAAQNVARSARSTPEAPEYPSKKRRLNRVPAGAADWDVPYPFSQGEGPEAYRETWTGHRGRQLIAQMVHLVKIATRKAALQKLIKGQSTGHSDKVSSKPEDDGLKRQHYYRSVIGGSRLSDEQKKYNEEPRVNKYYKPITATYGLNTQRGHPNGQSSTSTTPATTSPPAEQHVPDPVIAAPSTSSSTASTPAPEHYTQETESLDEFLQSLFAMTSNQNADQQSSTSEQTIGDIFSGVTDGAQTPNFDASEGLLDSWMRMLQGTTTGMSPTTLMSASTDFDPTQSASTTTTTTTPAVGDFDPMSFGDFDAFINSPLEENDASTMDFSGVDFNLLGLSMQQQQQQGESFAGSVTASSAASPNPSASTGSFAGGPLTPASGDWDMSVGVFDSMGVGAMDGGGFAVPSLGDGEGGGASEGFLDVWGVLDKVPPLETRRVGEVDVGVRLGGPRGEDVVQPQPTPTPTTMPLAQPDVQGPDVRPPRAAPSNPQPTTKSSTLQKEEAVKKVKDRKAQLEAELKKVKLQLWETTIEQAGLNHVLQHYQEKERQGLEVQGGQVLVAIDNTSS</sequence>
<feature type="compositionally biased region" description="Low complexity" evidence="1">
    <location>
        <begin position="652"/>
        <end position="669"/>
    </location>
</feature>
<feature type="region of interest" description="Disordered" evidence="1">
    <location>
        <begin position="176"/>
        <end position="244"/>
    </location>
</feature>
<feature type="compositionally biased region" description="Low complexity" evidence="1">
    <location>
        <begin position="26"/>
        <end position="37"/>
    </location>
</feature>
<feature type="region of interest" description="Disordered" evidence="1">
    <location>
        <begin position="643"/>
        <end position="674"/>
    </location>
</feature>
<keyword evidence="3" id="KW-1185">Reference proteome</keyword>
<feature type="region of interest" description="Disordered" evidence="1">
    <location>
        <begin position="446"/>
        <end position="502"/>
    </location>
</feature>
<feature type="region of interest" description="Disordered" evidence="1">
    <location>
        <begin position="303"/>
        <end position="327"/>
    </location>
</feature>
<gene>
    <name evidence="2" type="ORF">FA15DRAFT_678546</name>
</gene>
<protein>
    <submittedName>
        <fullName evidence="2">Uncharacterized protein</fullName>
    </submittedName>
</protein>
<feature type="compositionally biased region" description="Pro residues" evidence="1">
    <location>
        <begin position="213"/>
        <end position="226"/>
    </location>
</feature>
<feature type="region of interest" description="Disordered" evidence="1">
    <location>
        <begin position="743"/>
        <end position="801"/>
    </location>
</feature>
<organism evidence="2 3">
    <name type="scientific">Coprinopsis marcescibilis</name>
    <name type="common">Agaric fungus</name>
    <name type="synonym">Psathyrella marcescibilis</name>
    <dbReference type="NCBI Taxonomy" id="230819"/>
    <lineage>
        <taxon>Eukaryota</taxon>
        <taxon>Fungi</taxon>
        <taxon>Dikarya</taxon>
        <taxon>Basidiomycota</taxon>
        <taxon>Agaricomycotina</taxon>
        <taxon>Agaricomycetes</taxon>
        <taxon>Agaricomycetidae</taxon>
        <taxon>Agaricales</taxon>
        <taxon>Agaricineae</taxon>
        <taxon>Psathyrellaceae</taxon>
        <taxon>Coprinopsis</taxon>
    </lineage>
</organism>
<proteinExistence type="predicted"/>
<accession>A0A5C3L6H0</accession>
<dbReference type="AlphaFoldDB" id="A0A5C3L6H0"/>
<feature type="region of interest" description="Disordered" evidence="1">
    <location>
        <begin position="579"/>
        <end position="599"/>
    </location>
</feature>
<dbReference type="EMBL" id="ML210158">
    <property type="protein sequence ID" value="TFK28123.1"/>
    <property type="molecule type" value="Genomic_DNA"/>
</dbReference>
<name>A0A5C3L6H0_COPMA</name>
<reference evidence="2 3" key="1">
    <citation type="journal article" date="2019" name="Nat. Ecol. Evol.">
        <title>Megaphylogeny resolves global patterns of mushroom evolution.</title>
        <authorList>
            <person name="Varga T."/>
            <person name="Krizsan K."/>
            <person name="Foldi C."/>
            <person name="Dima B."/>
            <person name="Sanchez-Garcia M."/>
            <person name="Sanchez-Ramirez S."/>
            <person name="Szollosi G.J."/>
            <person name="Szarkandi J.G."/>
            <person name="Papp V."/>
            <person name="Albert L."/>
            <person name="Andreopoulos W."/>
            <person name="Angelini C."/>
            <person name="Antonin V."/>
            <person name="Barry K.W."/>
            <person name="Bougher N.L."/>
            <person name="Buchanan P."/>
            <person name="Buyck B."/>
            <person name="Bense V."/>
            <person name="Catcheside P."/>
            <person name="Chovatia M."/>
            <person name="Cooper J."/>
            <person name="Damon W."/>
            <person name="Desjardin D."/>
            <person name="Finy P."/>
            <person name="Geml J."/>
            <person name="Haridas S."/>
            <person name="Hughes K."/>
            <person name="Justo A."/>
            <person name="Karasinski D."/>
            <person name="Kautmanova I."/>
            <person name="Kiss B."/>
            <person name="Kocsube S."/>
            <person name="Kotiranta H."/>
            <person name="LaButti K.M."/>
            <person name="Lechner B.E."/>
            <person name="Liimatainen K."/>
            <person name="Lipzen A."/>
            <person name="Lukacs Z."/>
            <person name="Mihaltcheva S."/>
            <person name="Morgado L.N."/>
            <person name="Niskanen T."/>
            <person name="Noordeloos M.E."/>
            <person name="Ohm R.A."/>
            <person name="Ortiz-Santana B."/>
            <person name="Ovrebo C."/>
            <person name="Racz N."/>
            <person name="Riley R."/>
            <person name="Savchenko A."/>
            <person name="Shiryaev A."/>
            <person name="Soop K."/>
            <person name="Spirin V."/>
            <person name="Szebenyi C."/>
            <person name="Tomsovsky M."/>
            <person name="Tulloss R.E."/>
            <person name="Uehling J."/>
            <person name="Grigoriev I.V."/>
            <person name="Vagvolgyi C."/>
            <person name="Papp T."/>
            <person name="Martin F.M."/>
            <person name="Miettinen O."/>
            <person name="Hibbett D.S."/>
            <person name="Nagy L.G."/>
        </authorList>
    </citation>
    <scope>NUCLEOTIDE SEQUENCE [LARGE SCALE GENOMIC DNA]</scope>
    <source>
        <strain evidence="2 3">CBS 121175</strain>
    </source>
</reference>
<feature type="compositionally biased region" description="Acidic residues" evidence="1">
    <location>
        <begin position="1"/>
        <end position="11"/>
    </location>
</feature>
<dbReference type="STRING" id="230819.A0A5C3L6H0"/>
<feature type="compositionally biased region" description="Low complexity" evidence="1">
    <location>
        <begin position="481"/>
        <end position="495"/>
    </location>
</feature>
<evidence type="ECO:0000313" key="2">
    <source>
        <dbReference type="EMBL" id="TFK28123.1"/>
    </source>
</evidence>
<feature type="region of interest" description="Disordered" evidence="1">
    <location>
        <begin position="1"/>
        <end position="155"/>
    </location>
</feature>
<feature type="region of interest" description="Disordered" evidence="1">
    <location>
        <begin position="386"/>
        <end position="409"/>
    </location>
</feature>
<evidence type="ECO:0000313" key="3">
    <source>
        <dbReference type="Proteomes" id="UP000307440"/>
    </source>
</evidence>
<feature type="compositionally biased region" description="Polar residues" evidence="1">
    <location>
        <begin position="42"/>
        <end position="57"/>
    </location>
</feature>
<feature type="compositionally biased region" description="Polar residues" evidence="1">
    <location>
        <begin position="446"/>
        <end position="457"/>
    </location>
</feature>
<dbReference type="OrthoDB" id="3264780at2759"/>
<feature type="compositionally biased region" description="Low complexity" evidence="1">
    <location>
        <begin position="102"/>
        <end position="122"/>
    </location>
</feature>
<feature type="compositionally biased region" description="Low complexity" evidence="1">
    <location>
        <begin position="458"/>
        <end position="471"/>
    </location>
</feature>
<feature type="compositionally biased region" description="Polar residues" evidence="1">
    <location>
        <begin position="579"/>
        <end position="588"/>
    </location>
</feature>
<evidence type="ECO:0000256" key="1">
    <source>
        <dbReference type="SAM" id="MobiDB-lite"/>
    </source>
</evidence>